<dbReference type="Gene3D" id="3.10.20.10">
    <property type="match status" value="1"/>
</dbReference>
<dbReference type="EMBL" id="JAZDRP010000006">
    <property type="protein sequence ID" value="MEE2526801.1"/>
    <property type="molecule type" value="Genomic_DNA"/>
</dbReference>
<dbReference type="InterPro" id="IPR003786">
    <property type="entry name" value="FdhD"/>
</dbReference>
<dbReference type="SUPFAM" id="SSF53927">
    <property type="entry name" value="Cytidine deaminase-like"/>
    <property type="match status" value="1"/>
</dbReference>
<keyword evidence="4" id="KW-1185">Reference proteome</keyword>
<dbReference type="PANTHER" id="PTHR30592:SF1">
    <property type="entry name" value="SULFUR CARRIER PROTEIN FDHD"/>
    <property type="match status" value="1"/>
</dbReference>
<evidence type="ECO:0000313" key="3">
    <source>
        <dbReference type="EMBL" id="MEE2526801.1"/>
    </source>
</evidence>
<gene>
    <name evidence="3" type="ORF">V0U79_10500</name>
</gene>
<dbReference type="Proteomes" id="UP001354971">
    <property type="component" value="Unassembled WGS sequence"/>
</dbReference>
<dbReference type="InterPro" id="IPR016193">
    <property type="entry name" value="Cytidine_deaminase-like"/>
</dbReference>
<organism evidence="3 4">
    <name type="scientific">Hyphobacterium lacteum</name>
    <dbReference type="NCBI Taxonomy" id="3116575"/>
    <lineage>
        <taxon>Bacteria</taxon>
        <taxon>Pseudomonadati</taxon>
        <taxon>Pseudomonadota</taxon>
        <taxon>Alphaproteobacteria</taxon>
        <taxon>Maricaulales</taxon>
        <taxon>Maricaulaceae</taxon>
        <taxon>Hyphobacterium</taxon>
    </lineage>
</organism>
<dbReference type="Pfam" id="PF02634">
    <property type="entry name" value="FdhD-NarQ"/>
    <property type="match status" value="1"/>
</dbReference>
<protein>
    <submittedName>
        <fullName evidence="3">Formate dehydrogenase accessory sulfurtransferase FdhD</fullName>
    </submittedName>
</protein>
<name>A0ABU7LT29_9PROT</name>
<evidence type="ECO:0000256" key="2">
    <source>
        <dbReference type="ARBA" id="ARBA00023150"/>
    </source>
</evidence>
<dbReference type="Gene3D" id="3.40.140.10">
    <property type="entry name" value="Cytidine Deaminase, domain 2"/>
    <property type="match status" value="1"/>
</dbReference>
<keyword evidence="1" id="KW-0963">Cytoplasm</keyword>
<reference evidence="3 4" key="1">
    <citation type="submission" date="2024-01" db="EMBL/GenBank/DDBJ databases">
        <title>Hyphobacterium bacterium isolated from marine sediment.</title>
        <authorList>
            <person name="Zhao S."/>
        </authorList>
    </citation>
    <scope>NUCLEOTIDE SEQUENCE [LARGE SCALE GENOMIC DNA]</scope>
    <source>
        <strain evidence="4">HN65</strain>
    </source>
</reference>
<dbReference type="PANTHER" id="PTHR30592">
    <property type="entry name" value="FORMATE DEHYDROGENASE"/>
    <property type="match status" value="1"/>
</dbReference>
<comment type="caution">
    <text evidence="3">The sequence shown here is derived from an EMBL/GenBank/DDBJ whole genome shotgun (WGS) entry which is preliminary data.</text>
</comment>
<accession>A0ABU7LT29</accession>
<keyword evidence="2" id="KW-0501">Molybdenum cofactor biosynthesis</keyword>
<dbReference type="PIRSF" id="PIRSF015626">
    <property type="entry name" value="FdhD"/>
    <property type="match status" value="1"/>
</dbReference>
<proteinExistence type="predicted"/>
<evidence type="ECO:0000313" key="4">
    <source>
        <dbReference type="Proteomes" id="UP001354971"/>
    </source>
</evidence>
<dbReference type="RefSeq" id="WP_330199465.1">
    <property type="nucleotide sequence ID" value="NZ_JAZDRP010000006.1"/>
</dbReference>
<sequence length="259" mass="26911">MPPNRDQQAGWRAGPAGWGIAEEAAVEIGFRGQPWTVMMASPLELEDLALGLAYTEGLITPGADLPAVSLRRWPEGWSADIGLDPDKLPSGGLRKRNLDGVTGCGLCGVETLAEALRRPPGLDGRARITGQAIETAFEALPPHQALNAATRTVHAAAWCSPAGEIVLVREDVGRHNALDKLAGALLRSNRLGEDGFIVMTSRCSFELVAKASMTSAGVLATLSAPTGMAIDLAGAAGLPLACRGDGGGVVWFARGDDNA</sequence>
<evidence type="ECO:0000256" key="1">
    <source>
        <dbReference type="ARBA" id="ARBA00022490"/>
    </source>
</evidence>